<sequence>MKQKKQSKSYPKEFKEEAVALVTEQLNVFTGQPSSCAVLKSFKFVQPLRAMEC</sequence>
<protein>
    <submittedName>
        <fullName evidence="1">Transposase</fullName>
    </submittedName>
</protein>
<proteinExistence type="predicted"/>
<organism evidence="1 2">
    <name type="scientific">Piscirickettsia salmonis</name>
    <dbReference type="NCBI Taxonomy" id="1238"/>
    <lineage>
        <taxon>Bacteria</taxon>
        <taxon>Pseudomonadati</taxon>
        <taxon>Pseudomonadota</taxon>
        <taxon>Gammaproteobacteria</taxon>
        <taxon>Thiotrichales</taxon>
        <taxon>Piscirickettsiaceae</taxon>
        <taxon>Piscirickettsia</taxon>
    </lineage>
</organism>
<reference evidence="1 2" key="1">
    <citation type="journal article" date="2014" name="Genome Announc.">
        <title>Comparative Genome Analysis of Two Isolates of the Fish Pathogen Piscirickettsia salmonis from Different Hosts Reveals Major Differences in Virulence-Associated Secretion Systems.</title>
        <authorList>
            <person name="Bohle H."/>
            <person name="Henriquez P."/>
            <person name="Grothusen H."/>
            <person name="Navas E."/>
            <person name="Sandoval A."/>
            <person name="Bustamante F."/>
            <person name="Bustos P."/>
            <person name="Mancilla M."/>
        </authorList>
    </citation>
    <scope>NUCLEOTIDE SEQUENCE [LARGE SCALE GENOMIC DNA]</scope>
    <source>
        <strain evidence="2">B1-32597</strain>
    </source>
</reference>
<dbReference type="Proteomes" id="UP000029558">
    <property type="component" value="Chromosome"/>
</dbReference>
<dbReference type="AlphaFoldDB" id="A0AAC9EV19"/>
<accession>A0AAC9EV19</accession>
<dbReference type="RefSeq" id="WP_017375873.1">
    <property type="nucleotide sequence ID" value="NZ_CP012508.1"/>
</dbReference>
<evidence type="ECO:0000313" key="1">
    <source>
        <dbReference type="EMBL" id="ALB23028.1"/>
    </source>
</evidence>
<name>A0AAC9EV19_PISSA</name>
<gene>
    <name evidence="1" type="ORF">KU39_1848</name>
</gene>
<dbReference type="EMBL" id="CP012508">
    <property type="protein sequence ID" value="ALB23028.1"/>
    <property type="molecule type" value="Genomic_DNA"/>
</dbReference>
<evidence type="ECO:0000313" key="2">
    <source>
        <dbReference type="Proteomes" id="UP000029558"/>
    </source>
</evidence>